<dbReference type="Pfam" id="PF01266">
    <property type="entry name" value="DAO"/>
    <property type="match status" value="1"/>
</dbReference>
<keyword evidence="3" id="KW-0285">Flavoprotein</keyword>
<dbReference type="AlphaFoldDB" id="A0A0K8MY29"/>
<evidence type="ECO:0000256" key="6">
    <source>
        <dbReference type="ARBA" id="ARBA00023002"/>
    </source>
</evidence>
<keyword evidence="4" id="KW-0319">Glycerol metabolism</keyword>
<name>A0A0K8MY29_9CHLR</name>
<comment type="cofactor">
    <cofactor evidence="1">
        <name>FAD</name>
        <dbReference type="ChEBI" id="CHEBI:57692"/>
    </cofactor>
</comment>
<dbReference type="Proteomes" id="UP000055060">
    <property type="component" value="Unassembled WGS sequence"/>
</dbReference>
<dbReference type="Gene3D" id="1.10.8.870">
    <property type="entry name" value="Alpha-glycerophosphate oxidase, cap domain"/>
    <property type="match status" value="1"/>
</dbReference>
<dbReference type="GO" id="GO:0006071">
    <property type="term" value="P:glycerol metabolic process"/>
    <property type="evidence" value="ECO:0007669"/>
    <property type="project" value="UniProtKB-KW"/>
</dbReference>
<evidence type="ECO:0000256" key="5">
    <source>
        <dbReference type="ARBA" id="ARBA00022827"/>
    </source>
</evidence>
<comment type="similarity">
    <text evidence="2">Belongs to the FAD-dependent glycerol-3-phosphate dehydrogenase family.</text>
</comment>
<evidence type="ECO:0000256" key="2">
    <source>
        <dbReference type="ARBA" id="ARBA00007330"/>
    </source>
</evidence>
<evidence type="ECO:0000313" key="9">
    <source>
        <dbReference type="EMBL" id="GAP15911.1"/>
    </source>
</evidence>
<dbReference type="PANTHER" id="PTHR11985">
    <property type="entry name" value="GLYCEROL-3-PHOSPHATE DEHYDROGENASE"/>
    <property type="match status" value="1"/>
</dbReference>
<dbReference type="InterPro" id="IPR038299">
    <property type="entry name" value="DAO_C_sf"/>
</dbReference>
<evidence type="ECO:0000256" key="4">
    <source>
        <dbReference type="ARBA" id="ARBA00022798"/>
    </source>
</evidence>
<dbReference type="PANTHER" id="PTHR11985:SF35">
    <property type="entry name" value="ANAEROBIC GLYCEROL-3-PHOSPHATE DEHYDROGENASE SUBUNIT A"/>
    <property type="match status" value="1"/>
</dbReference>
<dbReference type="EMBL" id="DF967973">
    <property type="protein sequence ID" value="GAP15911.1"/>
    <property type="molecule type" value="Genomic_DNA"/>
</dbReference>
<proteinExistence type="inferred from homology"/>
<dbReference type="Pfam" id="PF16901">
    <property type="entry name" value="DAO_C"/>
    <property type="match status" value="1"/>
</dbReference>
<dbReference type="RefSeq" id="WP_075075312.1">
    <property type="nucleotide sequence ID" value="NZ_DF967973.1"/>
</dbReference>
<dbReference type="InterPro" id="IPR036188">
    <property type="entry name" value="FAD/NAD-bd_sf"/>
</dbReference>
<dbReference type="SUPFAM" id="SSF51905">
    <property type="entry name" value="FAD/NAD(P)-binding domain"/>
    <property type="match status" value="1"/>
</dbReference>
<evidence type="ECO:0000256" key="1">
    <source>
        <dbReference type="ARBA" id="ARBA00001974"/>
    </source>
</evidence>
<dbReference type="Gene3D" id="3.50.50.60">
    <property type="entry name" value="FAD/NAD(P)-binding domain"/>
    <property type="match status" value="1"/>
</dbReference>
<reference evidence="9" key="1">
    <citation type="submission" date="2015-07" db="EMBL/GenBank/DDBJ databases">
        <title>Draft Genome Sequences of Anaerolinea thermolimosa IMO-1, Bellilinea caldifistulae GOMI-1, Leptolinea tardivitalis YMTK-2, Levilinea saccharolytica KIBI-1,Longilinea arvoryzae KOME-1, Previously Described as Members of the Anaerolineaceae (Chloroflexi).</title>
        <authorList>
            <person name="Sekiguchi Y."/>
            <person name="Ohashi A."/>
            <person name="Matsuura N."/>
            <person name="Tourlousse M.D."/>
        </authorList>
    </citation>
    <scope>NUCLEOTIDE SEQUENCE [LARGE SCALE GENOMIC DNA]</scope>
    <source>
        <strain evidence="9">KOME-1</strain>
    </source>
</reference>
<keyword evidence="6" id="KW-0560">Oxidoreductase</keyword>
<protein>
    <submittedName>
        <fullName evidence="9">Glycerol-3-phosphate dehydrogenase</fullName>
    </submittedName>
</protein>
<dbReference type="STRING" id="360412.LARV_03706"/>
<dbReference type="GO" id="GO:0004368">
    <property type="term" value="F:glycerol-3-phosphate dehydrogenase (quinone) activity"/>
    <property type="evidence" value="ECO:0007669"/>
    <property type="project" value="InterPro"/>
</dbReference>
<evidence type="ECO:0000313" key="10">
    <source>
        <dbReference type="Proteomes" id="UP000055060"/>
    </source>
</evidence>
<feature type="domain" description="Alpha-glycerophosphate oxidase C-terminal" evidence="8">
    <location>
        <begin position="389"/>
        <end position="482"/>
    </location>
</feature>
<dbReference type="InterPro" id="IPR031656">
    <property type="entry name" value="DAO_C"/>
</dbReference>
<evidence type="ECO:0000259" key="7">
    <source>
        <dbReference type="Pfam" id="PF01266"/>
    </source>
</evidence>
<keyword evidence="5" id="KW-0274">FAD</keyword>
<keyword evidence="10" id="KW-1185">Reference proteome</keyword>
<evidence type="ECO:0000256" key="3">
    <source>
        <dbReference type="ARBA" id="ARBA00022630"/>
    </source>
</evidence>
<dbReference type="Gene3D" id="3.30.9.10">
    <property type="entry name" value="D-Amino Acid Oxidase, subunit A, domain 2"/>
    <property type="match status" value="1"/>
</dbReference>
<dbReference type="PRINTS" id="PR01001">
    <property type="entry name" value="FADG3PDH"/>
</dbReference>
<sequence length="502" mass="55197">MWGKDSRENIWSTIERSWDLLVVGGGISGAGIFNYAARAGLRVLLVEANDFAFGASGRSGKQIQVWNDSGLPVEELVRERDRLLREAPNLVRSMACYQAAYPGQASSSWPGKSIPARDLTFEVPHLRTKGLSHGKRGEGACLDDARLVLRLIREGVNYGGVAINYVRAEQLLFTAYGQVCGAVLRDRAQGEDGRTAEAQARGVINTSGTSCDELHSKAGGRRQLRQWIGSHLFLPGERLPLTCGLTVSHPRDGRPLSFIPWNGVVSVGGMHLEYRLPEDMAEPSISAQEIEYLLEGLKFAFPTLELGLGDVLACHAGVQQTPEGTAAAPVLGTLREENGLVSVTGGRLGAFRLTAARALNALRARLPGLRPFSADQPIFEPDGEMPYSTSLDPAGWSYLAGRYGRELPALLASTPVDELQSIYPQLPAMWAELHWAAHDGAVVHLDDLLLRRLRLGLQVKRGGLYEIEDMRAMIQPKLGWDNIRWQWEVARYARIHELYYSV</sequence>
<evidence type="ECO:0000259" key="8">
    <source>
        <dbReference type="Pfam" id="PF16901"/>
    </source>
</evidence>
<dbReference type="InterPro" id="IPR006076">
    <property type="entry name" value="FAD-dep_OxRdtase"/>
</dbReference>
<dbReference type="InterPro" id="IPR000447">
    <property type="entry name" value="G3P_DH_FAD-dep"/>
</dbReference>
<accession>A0A0K8MY29</accession>
<gene>
    <name evidence="9" type="ORF">LARV_03706</name>
</gene>
<feature type="domain" description="FAD dependent oxidoreductase" evidence="7">
    <location>
        <begin position="19"/>
        <end position="346"/>
    </location>
</feature>
<organism evidence="9">
    <name type="scientific">Longilinea arvoryzae</name>
    <dbReference type="NCBI Taxonomy" id="360412"/>
    <lineage>
        <taxon>Bacteria</taxon>
        <taxon>Bacillati</taxon>
        <taxon>Chloroflexota</taxon>
        <taxon>Anaerolineae</taxon>
        <taxon>Anaerolineales</taxon>
        <taxon>Anaerolineaceae</taxon>
        <taxon>Longilinea</taxon>
    </lineage>
</organism>
<dbReference type="GO" id="GO:0046168">
    <property type="term" value="P:glycerol-3-phosphate catabolic process"/>
    <property type="evidence" value="ECO:0007669"/>
    <property type="project" value="TreeGrafter"/>
</dbReference>